<dbReference type="KEGG" id="pmai:CF386_12610"/>
<feature type="region of interest" description="Disordered" evidence="1">
    <location>
        <begin position="257"/>
        <end position="277"/>
    </location>
</feature>
<evidence type="ECO:0000256" key="1">
    <source>
        <dbReference type="SAM" id="MobiDB-lite"/>
    </source>
</evidence>
<organism evidence="2 3">
    <name type="scientific">Paraphotobacterium marinum</name>
    <dbReference type="NCBI Taxonomy" id="1755811"/>
    <lineage>
        <taxon>Bacteria</taxon>
        <taxon>Pseudomonadati</taxon>
        <taxon>Pseudomonadota</taxon>
        <taxon>Gammaproteobacteria</taxon>
        <taxon>Vibrionales</taxon>
        <taxon>Vibrionaceae</taxon>
        <taxon>Paraphotobacterium</taxon>
    </lineage>
</organism>
<dbReference type="Gene3D" id="1.10.340.50">
    <property type="match status" value="1"/>
</dbReference>
<evidence type="ECO:0000313" key="3">
    <source>
        <dbReference type="Proteomes" id="UP000242175"/>
    </source>
</evidence>
<dbReference type="RefSeq" id="WP_089074799.1">
    <property type="nucleotide sequence ID" value="NZ_CBCSAM010000017.1"/>
</dbReference>
<dbReference type="GO" id="GO:0006355">
    <property type="term" value="P:regulation of DNA-templated transcription"/>
    <property type="evidence" value="ECO:0007669"/>
    <property type="project" value="InterPro"/>
</dbReference>
<feature type="compositionally biased region" description="Basic residues" evidence="1">
    <location>
        <begin position="257"/>
        <end position="266"/>
    </location>
</feature>
<dbReference type="Gene3D" id="1.10.1220.10">
    <property type="entry name" value="Met repressor-like"/>
    <property type="match status" value="1"/>
</dbReference>
<accession>A0A220VHW5</accession>
<keyword evidence="3" id="KW-1185">Reference proteome</keyword>
<gene>
    <name evidence="2" type="ORF">CF386_12610</name>
</gene>
<keyword evidence="2" id="KW-0614">Plasmid</keyword>
<dbReference type="InterPro" id="IPR013321">
    <property type="entry name" value="Arc_rbn_hlx_hlx"/>
</dbReference>
<dbReference type="InterPro" id="IPR004322">
    <property type="entry name" value="Plasmid_replicase_bac"/>
</dbReference>
<name>A0A220VHW5_9GAMM</name>
<sequence length="297" mass="34618">MLNALDIFKNRLHEKTYSTNEIETGCKIRYTHKATHGQRSIDMRYIQPNTRTHVYYLVFDMDQEQSAIQFEKVGAPAPNIITINPHNARSHQMYSLETSVRVAHDGSRKAIDYYMAVYQSLHKKLGADVGYKGFLCKNPLHDCWKTWVVRNENYTLDELSDYLDLNDRLELDDVDAKRNCNTFDYVRNWAYTESRKTYVSPKAFERAVLEEALKFNSQYTEPMNFSEVKAIAKSVSRFVERKYTSKGFSDWCARKGKIGGQKSKRKPVPDSENTTKPWLKLGIGKTTYYKRKKEGLL</sequence>
<dbReference type="Pfam" id="PF03090">
    <property type="entry name" value="Replicase"/>
    <property type="match status" value="1"/>
</dbReference>
<evidence type="ECO:0000313" key="2">
    <source>
        <dbReference type="EMBL" id="ASK79891.1"/>
    </source>
</evidence>
<reference evidence="2 3" key="1">
    <citation type="journal article" date="2016" name="Int. J. Syst. Evol. Microbiol.">
        <title>Paraphotobacterium marinum gen. nov., sp. nov., a member of the family Vibrionaceae, isolated from surface seawater.</title>
        <authorList>
            <person name="Huang Z."/>
            <person name="Dong C."/>
            <person name="Shao Z."/>
        </authorList>
    </citation>
    <scope>NUCLEOTIDE SEQUENCE [LARGE SCALE GENOMIC DNA]</scope>
    <source>
        <strain evidence="2 3">NSCS20N07D</strain>
        <plasmid evidence="2 3">p1</plasmid>
    </source>
</reference>
<dbReference type="Proteomes" id="UP000242175">
    <property type="component" value="Plasmid p1"/>
</dbReference>
<dbReference type="EMBL" id="CP022357">
    <property type="protein sequence ID" value="ASK79891.1"/>
    <property type="molecule type" value="Genomic_DNA"/>
</dbReference>
<protein>
    <submittedName>
        <fullName evidence="2">Replicase</fullName>
    </submittedName>
</protein>
<dbReference type="OrthoDB" id="5445431at2"/>
<geneLocation type="plasmid" evidence="2 3">
    <name>p1</name>
</geneLocation>
<proteinExistence type="predicted"/>
<dbReference type="AlphaFoldDB" id="A0A220VHW5"/>